<dbReference type="Proteomes" id="UP001151760">
    <property type="component" value="Unassembled WGS sequence"/>
</dbReference>
<organism evidence="1 2">
    <name type="scientific">Tanacetum coccineum</name>
    <dbReference type="NCBI Taxonomy" id="301880"/>
    <lineage>
        <taxon>Eukaryota</taxon>
        <taxon>Viridiplantae</taxon>
        <taxon>Streptophyta</taxon>
        <taxon>Embryophyta</taxon>
        <taxon>Tracheophyta</taxon>
        <taxon>Spermatophyta</taxon>
        <taxon>Magnoliopsida</taxon>
        <taxon>eudicotyledons</taxon>
        <taxon>Gunneridae</taxon>
        <taxon>Pentapetalae</taxon>
        <taxon>asterids</taxon>
        <taxon>campanulids</taxon>
        <taxon>Asterales</taxon>
        <taxon>Asteraceae</taxon>
        <taxon>Asteroideae</taxon>
        <taxon>Anthemideae</taxon>
        <taxon>Anthemidinae</taxon>
        <taxon>Tanacetum</taxon>
    </lineage>
</organism>
<dbReference type="EMBL" id="BQNB010012255">
    <property type="protein sequence ID" value="GJT01226.1"/>
    <property type="molecule type" value="Genomic_DNA"/>
</dbReference>
<reference evidence="1" key="1">
    <citation type="journal article" date="2022" name="Int. J. Mol. Sci.">
        <title>Draft Genome of Tanacetum Coccineum: Genomic Comparison of Closely Related Tanacetum-Family Plants.</title>
        <authorList>
            <person name="Yamashiro T."/>
            <person name="Shiraishi A."/>
            <person name="Nakayama K."/>
            <person name="Satake H."/>
        </authorList>
    </citation>
    <scope>NUCLEOTIDE SEQUENCE</scope>
</reference>
<accession>A0ABQ5AG01</accession>
<gene>
    <name evidence="1" type="ORF">Tco_0822395</name>
</gene>
<evidence type="ECO:0000313" key="1">
    <source>
        <dbReference type="EMBL" id="GJT01226.1"/>
    </source>
</evidence>
<keyword evidence="2" id="KW-1185">Reference proteome</keyword>
<reference evidence="1" key="2">
    <citation type="submission" date="2022-01" db="EMBL/GenBank/DDBJ databases">
        <authorList>
            <person name="Yamashiro T."/>
            <person name="Shiraishi A."/>
            <person name="Satake H."/>
            <person name="Nakayama K."/>
        </authorList>
    </citation>
    <scope>NUCLEOTIDE SEQUENCE</scope>
</reference>
<name>A0ABQ5AG01_9ASTR</name>
<evidence type="ECO:0000313" key="2">
    <source>
        <dbReference type="Proteomes" id="UP001151760"/>
    </source>
</evidence>
<comment type="caution">
    <text evidence="1">The sequence shown here is derived from an EMBL/GenBank/DDBJ whole genome shotgun (WGS) entry which is preliminary data.</text>
</comment>
<proteinExistence type="predicted"/>
<protein>
    <submittedName>
        <fullName evidence="1">Uncharacterized protein</fullName>
    </submittedName>
</protein>
<sequence length="87" mass="9464">MISKVLAGLEAQEPKKQLKDSFSAGNSGWERCLSLCVRRAALNAARCHTLDATGVDSSSASAAFMKYDVSRNESWDMVILDPPKLAF</sequence>